<organism evidence="3 4">
    <name type="scientific">Zosterops borbonicus</name>
    <dbReference type="NCBI Taxonomy" id="364589"/>
    <lineage>
        <taxon>Eukaryota</taxon>
        <taxon>Metazoa</taxon>
        <taxon>Chordata</taxon>
        <taxon>Craniata</taxon>
        <taxon>Vertebrata</taxon>
        <taxon>Euteleostomi</taxon>
        <taxon>Archelosauria</taxon>
        <taxon>Archosauria</taxon>
        <taxon>Dinosauria</taxon>
        <taxon>Saurischia</taxon>
        <taxon>Theropoda</taxon>
        <taxon>Coelurosauria</taxon>
        <taxon>Aves</taxon>
        <taxon>Neognathae</taxon>
        <taxon>Neoaves</taxon>
        <taxon>Telluraves</taxon>
        <taxon>Australaves</taxon>
        <taxon>Passeriformes</taxon>
        <taxon>Sylvioidea</taxon>
        <taxon>Zosteropidae</taxon>
        <taxon>Zosterops</taxon>
    </lineage>
</organism>
<proteinExistence type="predicted"/>
<protein>
    <submittedName>
        <fullName evidence="3">Uncharacterized protein</fullName>
    </submittedName>
</protein>
<accession>A0A8K1GKC2</accession>
<keyword evidence="2" id="KW-0812">Transmembrane</keyword>
<keyword evidence="2" id="KW-0472">Membrane</keyword>
<feature type="compositionally biased region" description="Basic and acidic residues" evidence="1">
    <location>
        <begin position="12"/>
        <end position="55"/>
    </location>
</feature>
<sequence length="293" mass="33459">MLGIFGKKKLERVREKRGERREEREERREKREERREKREERREKREERREKREEPLQNGQFPPLSLEPRFCRLCQVQILQLAEQAGGVSRSRMSLKYRPCISQSKTSPKICGFIFKRKQNPYLQSLAKTSADDDHMPRVRAGGNLGVVVAGIVVLMTGIVVLVAGIVVLVAAQDHLEFLVQLFADRYKLGMLALKTRGTLKVMMASLATDSIKIFKTNRIPNWFGLNMSCLSSSTLPPGPYHSLCNLGARVRYEGRAHNSTENWQEQNSSSTSQPSYTTVLNVSRGLETPEIL</sequence>
<feature type="compositionally biased region" description="Polar residues" evidence="1">
    <location>
        <begin position="260"/>
        <end position="280"/>
    </location>
</feature>
<feature type="region of interest" description="Disordered" evidence="1">
    <location>
        <begin position="1"/>
        <end position="61"/>
    </location>
</feature>
<evidence type="ECO:0000313" key="4">
    <source>
        <dbReference type="Proteomes" id="UP000796761"/>
    </source>
</evidence>
<gene>
    <name evidence="3" type="ORF">HGM15179_008038</name>
</gene>
<name>A0A8K1GKC2_9PASS</name>
<dbReference type="AlphaFoldDB" id="A0A8K1GKC2"/>
<feature type="region of interest" description="Disordered" evidence="1">
    <location>
        <begin position="258"/>
        <end position="280"/>
    </location>
</feature>
<feature type="compositionally biased region" description="Basic residues" evidence="1">
    <location>
        <begin position="1"/>
        <end position="11"/>
    </location>
</feature>
<evidence type="ECO:0000256" key="2">
    <source>
        <dbReference type="SAM" id="Phobius"/>
    </source>
</evidence>
<feature type="transmembrane region" description="Helical" evidence="2">
    <location>
        <begin position="145"/>
        <end position="172"/>
    </location>
</feature>
<dbReference type="EMBL" id="SWJQ01000196">
    <property type="protein sequence ID" value="TRZ19090.1"/>
    <property type="molecule type" value="Genomic_DNA"/>
</dbReference>
<dbReference type="Proteomes" id="UP000796761">
    <property type="component" value="Unassembled WGS sequence"/>
</dbReference>
<keyword evidence="4" id="KW-1185">Reference proteome</keyword>
<keyword evidence="2" id="KW-1133">Transmembrane helix</keyword>
<evidence type="ECO:0000313" key="3">
    <source>
        <dbReference type="EMBL" id="TRZ19090.1"/>
    </source>
</evidence>
<evidence type="ECO:0000256" key="1">
    <source>
        <dbReference type="SAM" id="MobiDB-lite"/>
    </source>
</evidence>
<reference evidence="3" key="1">
    <citation type="submission" date="2019-04" db="EMBL/GenBank/DDBJ databases">
        <title>Genome assembly of Zosterops borbonicus 15179.</title>
        <authorList>
            <person name="Leroy T."/>
            <person name="Anselmetti Y."/>
            <person name="Tilak M.-K."/>
            <person name="Nabholz B."/>
        </authorList>
    </citation>
    <scope>NUCLEOTIDE SEQUENCE</scope>
    <source>
        <strain evidence="3">HGM_15179</strain>
        <tissue evidence="3">Muscle</tissue>
    </source>
</reference>
<comment type="caution">
    <text evidence="3">The sequence shown here is derived from an EMBL/GenBank/DDBJ whole genome shotgun (WGS) entry which is preliminary data.</text>
</comment>